<evidence type="ECO:0000313" key="5">
    <source>
        <dbReference type="Proteomes" id="UP000703269"/>
    </source>
</evidence>
<dbReference type="Proteomes" id="UP000703269">
    <property type="component" value="Unassembled WGS sequence"/>
</dbReference>
<dbReference type="Pfam" id="PF20151">
    <property type="entry name" value="DUF6533"/>
    <property type="match status" value="1"/>
</dbReference>
<evidence type="ECO:0000256" key="1">
    <source>
        <dbReference type="SAM" id="MobiDB-lite"/>
    </source>
</evidence>
<evidence type="ECO:0000256" key="2">
    <source>
        <dbReference type="SAM" id="Phobius"/>
    </source>
</evidence>
<dbReference type="InterPro" id="IPR045340">
    <property type="entry name" value="DUF6533"/>
</dbReference>
<proteinExistence type="predicted"/>
<keyword evidence="2" id="KW-1133">Transmembrane helix</keyword>
<accession>A0A9P3GR31</accession>
<keyword evidence="5" id="KW-1185">Reference proteome</keyword>
<feature type="transmembrane region" description="Helical" evidence="2">
    <location>
        <begin position="186"/>
        <end position="206"/>
    </location>
</feature>
<feature type="transmembrane region" description="Helical" evidence="2">
    <location>
        <begin position="218"/>
        <end position="236"/>
    </location>
</feature>
<feature type="transmembrane region" description="Helical" evidence="2">
    <location>
        <begin position="93"/>
        <end position="112"/>
    </location>
</feature>
<comment type="caution">
    <text evidence="4">The sequence shown here is derived from an EMBL/GenBank/DDBJ whole genome shotgun (WGS) entry which is preliminary data.</text>
</comment>
<gene>
    <name evidence="4" type="ORF">PsYK624_158590</name>
</gene>
<dbReference type="AlphaFoldDB" id="A0A9P3GR31"/>
<dbReference type="EMBL" id="BPQB01000113">
    <property type="protein sequence ID" value="GJE99591.1"/>
    <property type="molecule type" value="Genomic_DNA"/>
</dbReference>
<reference evidence="4 5" key="1">
    <citation type="submission" date="2021-08" db="EMBL/GenBank/DDBJ databases">
        <title>Draft Genome Sequence of Phanerochaete sordida strain YK-624.</title>
        <authorList>
            <person name="Mori T."/>
            <person name="Dohra H."/>
            <person name="Suzuki T."/>
            <person name="Kawagishi H."/>
            <person name="Hirai H."/>
        </authorList>
    </citation>
    <scope>NUCLEOTIDE SEQUENCE [LARGE SCALE GENOMIC DNA]</scope>
    <source>
        <strain evidence="4 5">YK-624</strain>
    </source>
</reference>
<sequence>MAQPGAEYQELLYVGMTTSYVGYSMLCLGVYEYIITFCDEAHLVWGRRFNLTTALLLACRLTMIMGTLINALPATYSPQWCKASRLLSVSVELLGNILIASVSALRVCALWRGARLGPVFSLVVFILATLPVGTNIFGALRNKEALTTISSAIAADVLVLLFTWIPSFRQWWDMRKVGQTSSVTALLLRDGTFYFASLLAVNILYMLTFTSKTFRGQLIANLFQFLPIILVQRFMLNLRQLTHPSAHAASDAQHFSRFSGDVRFPSELLGNLGEPLDHSQSENVTHEDDETEGPADAGKV</sequence>
<evidence type="ECO:0000313" key="4">
    <source>
        <dbReference type="EMBL" id="GJE99591.1"/>
    </source>
</evidence>
<evidence type="ECO:0000259" key="3">
    <source>
        <dbReference type="Pfam" id="PF20151"/>
    </source>
</evidence>
<feature type="transmembrane region" description="Helical" evidence="2">
    <location>
        <begin position="20"/>
        <end position="37"/>
    </location>
</feature>
<feature type="compositionally biased region" description="Basic and acidic residues" evidence="1">
    <location>
        <begin position="275"/>
        <end position="286"/>
    </location>
</feature>
<keyword evidence="2" id="KW-0812">Transmembrane</keyword>
<protein>
    <recommendedName>
        <fullName evidence="3">DUF6533 domain-containing protein</fullName>
    </recommendedName>
</protein>
<dbReference type="OrthoDB" id="2804471at2759"/>
<feature type="domain" description="DUF6533" evidence="3">
    <location>
        <begin position="20"/>
        <end position="65"/>
    </location>
</feature>
<keyword evidence="2" id="KW-0472">Membrane</keyword>
<name>A0A9P3GR31_9APHY</name>
<feature type="region of interest" description="Disordered" evidence="1">
    <location>
        <begin position="271"/>
        <end position="300"/>
    </location>
</feature>
<feature type="transmembrane region" description="Helical" evidence="2">
    <location>
        <begin position="119"/>
        <end position="140"/>
    </location>
</feature>
<organism evidence="4 5">
    <name type="scientific">Phanerochaete sordida</name>
    <dbReference type="NCBI Taxonomy" id="48140"/>
    <lineage>
        <taxon>Eukaryota</taxon>
        <taxon>Fungi</taxon>
        <taxon>Dikarya</taxon>
        <taxon>Basidiomycota</taxon>
        <taxon>Agaricomycotina</taxon>
        <taxon>Agaricomycetes</taxon>
        <taxon>Polyporales</taxon>
        <taxon>Phanerochaetaceae</taxon>
        <taxon>Phanerochaete</taxon>
    </lineage>
</organism>
<feature type="transmembrane region" description="Helical" evidence="2">
    <location>
        <begin position="49"/>
        <end position="73"/>
    </location>
</feature>
<feature type="transmembrane region" description="Helical" evidence="2">
    <location>
        <begin position="146"/>
        <end position="165"/>
    </location>
</feature>